<dbReference type="InterPro" id="IPR024079">
    <property type="entry name" value="MetalloPept_cat_dom_sf"/>
</dbReference>
<keyword evidence="1" id="KW-0862">Zinc</keyword>
<organism evidence="5 6">
    <name type="scientific">Tigriopus californicus</name>
    <name type="common">Marine copepod</name>
    <dbReference type="NCBI Taxonomy" id="6832"/>
    <lineage>
        <taxon>Eukaryota</taxon>
        <taxon>Metazoa</taxon>
        <taxon>Ecdysozoa</taxon>
        <taxon>Arthropoda</taxon>
        <taxon>Crustacea</taxon>
        <taxon>Multicrustacea</taxon>
        <taxon>Hexanauplia</taxon>
        <taxon>Copepoda</taxon>
        <taxon>Harpacticoida</taxon>
        <taxon>Harpacticidae</taxon>
        <taxon>Tigriopus</taxon>
    </lineage>
</organism>
<dbReference type="OrthoDB" id="5951731at2759"/>
<dbReference type="AlphaFoldDB" id="A0A553PKB4"/>
<feature type="domain" description="Peptidase M12B" evidence="4">
    <location>
        <begin position="36"/>
        <end position="225"/>
    </location>
</feature>
<feature type="binding site" evidence="1">
    <location>
        <position position="181"/>
    </location>
    <ligand>
        <name>Zn(2+)</name>
        <dbReference type="ChEBI" id="CHEBI:29105"/>
        <note>catalytic</note>
    </ligand>
</feature>
<dbReference type="InterPro" id="IPR051489">
    <property type="entry name" value="ADAM_Metalloproteinase"/>
</dbReference>
<dbReference type="EMBL" id="VCGU01000003">
    <property type="protein sequence ID" value="TRY78109.1"/>
    <property type="molecule type" value="Genomic_DNA"/>
</dbReference>
<dbReference type="Proteomes" id="UP000318571">
    <property type="component" value="Chromosome 11"/>
</dbReference>
<dbReference type="GO" id="GO:0006509">
    <property type="term" value="P:membrane protein ectodomain proteolysis"/>
    <property type="evidence" value="ECO:0007669"/>
    <property type="project" value="TreeGrafter"/>
</dbReference>
<evidence type="ECO:0000256" key="2">
    <source>
        <dbReference type="SAM" id="Phobius"/>
    </source>
</evidence>
<comment type="caution">
    <text evidence="5">The sequence shown here is derived from an EMBL/GenBank/DDBJ whole genome shotgun (WGS) entry which is preliminary data.</text>
</comment>
<feature type="transmembrane region" description="Helical" evidence="2">
    <location>
        <begin position="299"/>
        <end position="319"/>
    </location>
</feature>
<evidence type="ECO:0000259" key="4">
    <source>
        <dbReference type="PROSITE" id="PS50215"/>
    </source>
</evidence>
<feature type="binding site" evidence="1">
    <location>
        <position position="177"/>
    </location>
    <ligand>
        <name>Zn(2+)</name>
        <dbReference type="ChEBI" id="CHEBI:29105"/>
        <note>catalytic</note>
    </ligand>
</feature>
<feature type="signal peptide" evidence="3">
    <location>
        <begin position="1"/>
        <end position="20"/>
    </location>
</feature>
<keyword evidence="6" id="KW-1185">Reference proteome</keyword>
<comment type="caution">
    <text evidence="1">Lacks conserved residue(s) required for the propagation of feature annotation.</text>
</comment>
<keyword evidence="3" id="KW-0732">Signal</keyword>
<gene>
    <name evidence="5" type="ORF">TCAL_13453</name>
</gene>
<dbReference type="InterPro" id="IPR001590">
    <property type="entry name" value="Peptidase_M12B"/>
</dbReference>
<keyword evidence="2" id="KW-0472">Membrane</keyword>
<evidence type="ECO:0000256" key="3">
    <source>
        <dbReference type="SAM" id="SignalP"/>
    </source>
</evidence>
<evidence type="ECO:0000313" key="6">
    <source>
        <dbReference type="Proteomes" id="UP000318571"/>
    </source>
</evidence>
<dbReference type="GO" id="GO:0046872">
    <property type="term" value="F:metal ion binding"/>
    <property type="evidence" value="ECO:0007669"/>
    <property type="project" value="UniProtKB-KW"/>
</dbReference>
<dbReference type="STRING" id="6832.A0A553PKB4"/>
<dbReference type="PROSITE" id="PS50215">
    <property type="entry name" value="ADAM_MEPRO"/>
    <property type="match status" value="1"/>
</dbReference>
<protein>
    <recommendedName>
        <fullName evidence="4">Peptidase M12B domain-containing protein</fullName>
    </recommendedName>
</protein>
<sequence>MRIVLLLILGFVLLIQQTLTCNRPRPLQRPAVNLDRPCSLLIVIDKKFIDHFQRNITHITKVIKDLETQANNIFTRDIFVEEFEGVYFRVEEIRFSLNFNSECDQDITCLLEAFSFEDFSQFCLAHMLTYQEFLYDAQGISYVKALCSTKQRNFGITSLFNNGKESPYEQYATAFVHELGHNFGANHDDEVNCNTNYIMNSKYTKTNRNFFSDCSKQSIKAHMTECFKVKSPIKLNQSAFCGNESGNVEGFKQCDCGPEDSVCADRCCYPPKLNPNSTNMLAAPCGWIKKKDCHNLSNVNVFFVFLIISLLLALIVLVIRWHEKEHYLRNISSFYVLFLPRKQDSCFGENAPLSVNNGTDKL</sequence>
<keyword evidence="2" id="KW-0812">Transmembrane</keyword>
<dbReference type="Gene3D" id="3.40.390.10">
    <property type="entry name" value="Collagenase (Catalytic Domain)"/>
    <property type="match status" value="1"/>
</dbReference>
<proteinExistence type="predicted"/>
<dbReference type="Pfam" id="PF13688">
    <property type="entry name" value="Reprolysin_5"/>
    <property type="match status" value="1"/>
</dbReference>
<evidence type="ECO:0000313" key="5">
    <source>
        <dbReference type="EMBL" id="TRY78109.1"/>
    </source>
</evidence>
<feature type="active site" evidence="1">
    <location>
        <position position="178"/>
    </location>
</feature>
<name>A0A553PKB4_TIGCA</name>
<reference evidence="5 6" key="1">
    <citation type="journal article" date="2018" name="Nat. Ecol. Evol.">
        <title>Genomic signatures of mitonuclear coevolution across populations of Tigriopus californicus.</title>
        <authorList>
            <person name="Barreto F.S."/>
            <person name="Watson E.T."/>
            <person name="Lima T.G."/>
            <person name="Willett C.S."/>
            <person name="Edmands S."/>
            <person name="Li W."/>
            <person name="Burton R.S."/>
        </authorList>
    </citation>
    <scope>NUCLEOTIDE SEQUENCE [LARGE SCALE GENOMIC DNA]</scope>
    <source>
        <strain evidence="5 6">San Diego</strain>
    </source>
</reference>
<dbReference type="GO" id="GO:0005886">
    <property type="term" value="C:plasma membrane"/>
    <property type="evidence" value="ECO:0007669"/>
    <property type="project" value="TreeGrafter"/>
</dbReference>
<feature type="binding site" evidence="1">
    <location>
        <position position="187"/>
    </location>
    <ligand>
        <name>Zn(2+)</name>
        <dbReference type="ChEBI" id="CHEBI:29105"/>
        <note>catalytic</note>
    </ligand>
</feature>
<evidence type="ECO:0000256" key="1">
    <source>
        <dbReference type="PROSITE-ProRule" id="PRU00276"/>
    </source>
</evidence>
<keyword evidence="2" id="KW-1133">Transmembrane helix</keyword>
<feature type="chain" id="PRO_5022142939" description="Peptidase M12B domain-containing protein" evidence="3">
    <location>
        <begin position="21"/>
        <end position="362"/>
    </location>
</feature>
<dbReference type="SUPFAM" id="SSF55486">
    <property type="entry name" value="Metalloproteases ('zincins'), catalytic domain"/>
    <property type="match status" value="1"/>
</dbReference>
<accession>A0A553PKB4</accession>
<keyword evidence="1" id="KW-0479">Metal-binding</keyword>
<dbReference type="GO" id="GO:0004222">
    <property type="term" value="F:metalloendopeptidase activity"/>
    <property type="evidence" value="ECO:0007669"/>
    <property type="project" value="InterPro"/>
</dbReference>
<dbReference type="PANTHER" id="PTHR45702:SF2">
    <property type="entry name" value="KUZBANIAN, ISOFORM A"/>
    <property type="match status" value="1"/>
</dbReference>
<dbReference type="PANTHER" id="PTHR45702">
    <property type="entry name" value="ADAM10/ADAM17 METALLOPEPTIDASE FAMILY MEMBER"/>
    <property type="match status" value="1"/>
</dbReference>
<dbReference type="GO" id="GO:0007219">
    <property type="term" value="P:Notch signaling pathway"/>
    <property type="evidence" value="ECO:0007669"/>
    <property type="project" value="TreeGrafter"/>
</dbReference>